<accession>A0A1B3ZDR9</accession>
<name>A0A1B3ZDR9_9SPHN</name>
<organism evidence="1 2">
    <name type="scientific">Sphingomonas panacis</name>
    <dbReference type="NCBI Taxonomy" id="1560345"/>
    <lineage>
        <taxon>Bacteria</taxon>
        <taxon>Pseudomonadati</taxon>
        <taxon>Pseudomonadota</taxon>
        <taxon>Alphaproteobacteria</taxon>
        <taxon>Sphingomonadales</taxon>
        <taxon>Sphingomonadaceae</taxon>
        <taxon>Sphingomonas</taxon>
    </lineage>
</organism>
<proteinExistence type="predicted"/>
<sequence length="65" mass="7294">MPRFFLSARYCTRNGNARTWSDMLEAENMSAAVSLAQTAVEKRHRGASKIDVTVSPETRLRIPTP</sequence>
<dbReference type="STRING" id="1560345.AWL63_18145"/>
<dbReference type="EMBL" id="CP014168">
    <property type="protein sequence ID" value="AOH85568.1"/>
    <property type="molecule type" value="Genomic_DNA"/>
</dbReference>
<gene>
    <name evidence="1" type="ORF">AWL63_18145</name>
</gene>
<keyword evidence="2" id="KW-1185">Reference proteome</keyword>
<reference evidence="1 2" key="1">
    <citation type="submission" date="2016-01" db="EMBL/GenBank/DDBJ databases">
        <title>Complete genome and mega plasmid sequence of Sphingomonas panacis DCY99 elicits systemic resistance in rice to Xanthomonas oryzae.</title>
        <authorList>
            <person name="Kim Y.J."/>
            <person name="Yang D.C."/>
            <person name="Sing P."/>
        </authorList>
    </citation>
    <scope>NUCLEOTIDE SEQUENCE [LARGE SCALE GENOMIC DNA]</scope>
    <source>
        <strain evidence="1 2">DCY99</strain>
    </source>
</reference>
<dbReference type="Proteomes" id="UP000094256">
    <property type="component" value="Chromosome"/>
</dbReference>
<dbReference type="AlphaFoldDB" id="A0A1B3ZDR9"/>
<evidence type="ECO:0000313" key="2">
    <source>
        <dbReference type="Proteomes" id="UP000094256"/>
    </source>
</evidence>
<dbReference type="KEGG" id="span:AWL63_18145"/>
<evidence type="ECO:0000313" key="1">
    <source>
        <dbReference type="EMBL" id="AOH85568.1"/>
    </source>
</evidence>
<protein>
    <submittedName>
        <fullName evidence="1">Uncharacterized protein</fullName>
    </submittedName>
</protein>